<evidence type="ECO:0000313" key="2">
    <source>
        <dbReference type="EMBL" id="PWK50727.1"/>
    </source>
</evidence>
<proteinExistence type="predicted"/>
<organism evidence="2 3">
    <name type="scientific">Pleionea mediterranea</name>
    <dbReference type="NCBI Taxonomy" id="523701"/>
    <lineage>
        <taxon>Bacteria</taxon>
        <taxon>Pseudomonadati</taxon>
        <taxon>Pseudomonadota</taxon>
        <taxon>Gammaproteobacteria</taxon>
        <taxon>Oceanospirillales</taxon>
        <taxon>Pleioneaceae</taxon>
        <taxon>Pleionea</taxon>
    </lineage>
</organism>
<dbReference type="PROSITE" id="PS51257">
    <property type="entry name" value="PROKAR_LIPOPROTEIN"/>
    <property type="match status" value="1"/>
</dbReference>
<feature type="signal peptide" evidence="1">
    <location>
        <begin position="1"/>
        <end position="22"/>
    </location>
</feature>
<gene>
    <name evidence="2" type="ORF">C8D97_10614</name>
</gene>
<keyword evidence="3" id="KW-1185">Reference proteome</keyword>
<dbReference type="OrthoDB" id="6048657at2"/>
<dbReference type="EMBL" id="QGGU01000006">
    <property type="protein sequence ID" value="PWK50727.1"/>
    <property type="molecule type" value="Genomic_DNA"/>
</dbReference>
<dbReference type="Proteomes" id="UP000245790">
    <property type="component" value="Unassembled WGS sequence"/>
</dbReference>
<dbReference type="SUPFAM" id="SSF56935">
    <property type="entry name" value="Porins"/>
    <property type="match status" value="1"/>
</dbReference>
<keyword evidence="1" id="KW-0732">Signal</keyword>
<dbReference type="AlphaFoldDB" id="A0A316G8D5"/>
<evidence type="ECO:0000313" key="3">
    <source>
        <dbReference type="Proteomes" id="UP000245790"/>
    </source>
</evidence>
<comment type="caution">
    <text evidence="2">The sequence shown here is derived from an EMBL/GenBank/DDBJ whole genome shotgun (WGS) entry which is preliminary data.</text>
</comment>
<dbReference type="InterPro" id="IPR023614">
    <property type="entry name" value="Porin_dom_sf"/>
</dbReference>
<evidence type="ECO:0000256" key="1">
    <source>
        <dbReference type="SAM" id="SignalP"/>
    </source>
</evidence>
<feature type="chain" id="PRO_5016279166" description="Outer membrane protein with beta-barrel domain" evidence="1">
    <location>
        <begin position="23"/>
        <end position="206"/>
    </location>
</feature>
<accession>A0A316G8D5</accession>
<dbReference type="Gene3D" id="2.40.160.10">
    <property type="entry name" value="Porin"/>
    <property type="match status" value="1"/>
</dbReference>
<dbReference type="RefSeq" id="WP_109763394.1">
    <property type="nucleotide sequence ID" value="NZ_QGGU01000006.1"/>
</dbReference>
<protein>
    <recommendedName>
        <fullName evidence="4">Outer membrane protein with beta-barrel domain</fullName>
    </recommendedName>
</protein>
<reference evidence="2 3" key="1">
    <citation type="submission" date="2018-05" db="EMBL/GenBank/DDBJ databases">
        <title>Genomic Encyclopedia of Type Strains, Phase IV (KMG-IV): sequencing the most valuable type-strain genomes for metagenomic binning, comparative biology and taxonomic classification.</title>
        <authorList>
            <person name="Goeker M."/>
        </authorList>
    </citation>
    <scope>NUCLEOTIDE SEQUENCE [LARGE SCALE GENOMIC DNA]</scope>
    <source>
        <strain evidence="2 3">DSM 25350</strain>
    </source>
</reference>
<name>A0A316G8D5_9GAMM</name>
<sequence>MRHSLIGLSGLLLAASCSTLQAHGLDYDYLDVAAVEQQSDSSSPDLDGYNLDFSYSIGSHFFLKLAFDNVSTDNQPVIGNSMVSREKSKSFGFGYRSHITESLDFVADYTKQDYKFTQSTNTGSGLVTSRFNDSGDTTRIGLRGLLLDKFEWDVLGVRKTVDDLDIDDTGYEVALRYRLHSDLSIGASYEDVADNQQTGINLRYTF</sequence>
<evidence type="ECO:0008006" key="4">
    <source>
        <dbReference type="Google" id="ProtNLM"/>
    </source>
</evidence>